<accession>A0A1A8WI52</accession>
<sequence>MGDDKNIISLPSNVNYSKFNNNRYDTSYGDYIKCDQFKKNLKNEHDSIDKFCMKLTGILDQFNKLRITELFDGDSCSVVIYWMYDTLYEEIINKKVHSNIDEIIGYIRIFWEQLERGKKCSFQVNLTDKEIFKRSKILYYYAMDISTIQAKSQDLNFQCTEDYSYYIKTYVQEYKSVRSECEQTKDKEYCKLLEKIHKIRNKDDLYNLEPCTPVANAVRETGNGMEYQREHEEDEAEASYSQSSSGSDIGVSVAFPLLGVLFISSLFYKFTPLESWIRSYFLKKVSTKYNVDDEETENILGNPYEFSNTNSNNNEHNIGYQSVENF</sequence>
<evidence type="ECO:0000313" key="2">
    <source>
        <dbReference type="EMBL" id="SBS91812.1"/>
    </source>
</evidence>
<dbReference type="InterPro" id="IPR008780">
    <property type="entry name" value="Plasmodium_Vir"/>
</dbReference>
<organism evidence="2 3">
    <name type="scientific">Plasmodium ovale curtisi</name>
    <dbReference type="NCBI Taxonomy" id="864141"/>
    <lineage>
        <taxon>Eukaryota</taxon>
        <taxon>Sar</taxon>
        <taxon>Alveolata</taxon>
        <taxon>Apicomplexa</taxon>
        <taxon>Aconoidasida</taxon>
        <taxon>Haemosporida</taxon>
        <taxon>Plasmodiidae</taxon>
        <taxon>Plasmodium</taxon>
        <taxon>Plasmodium (Plasmodium)</taxon>
    </lineage>
</organism>
<protein>
    <submittedName>
        <fullName evidence="2">PIR Superfamily Protein</fullName>
    </submittedName>
</protein>
<dbReference type="EMBL" id="FLQU01001176">
    <property type="protein sequence ID" value="SBS91812.1"/>
    <property type="molecule type" value="Genomic_DNA"/>
</dbReference>
<name>A0A1A8WI52_PLAOA</name>
<proteinExistence type="predicted"/>
<evidence type="ECO:0000313" key="3">
    <source>
        <dbReference type="Proteomes" id="UP000078560"/>
    </source>
</evidence>
<feature type="region of interest" description="Disordered" evidence="1">
    <location>
        <begin position="225"/>
        <end position="245"/>
    </location>
</feature>
<dbReference type="AlphaFoldDB" id="A0A1A8WI52"/>
<evidence type="ECO:0000256" key="1">
    <source>
        <dbReference type="SAM" id="MobiDB-lite"/>
    </source>
</evidence>
<dbReference type="Proteomes" id="UP000078560">
    <property type="component" value="Unassembled WGS sequence"/>
</dbReference>
<gene>
    <name evidence="2" type="ORF">POVCU2_0070170</name>
</gene>
<dbReference type="Pfam" id="PF05795">
    <property type="entry name" value="Plasmodium_Vir"/>
    <property type="match status" value="1"/>
</dbReference>
<reference evidence="3" key="1">
    <citation type="submission" date="2016-05" db="EMBL/GenBank/DDBJ databases">
        <authorList>
            <person name="Naeem Raeece"/>
        </authorList>
    </citation>
    <scope>NUCLEOTIDE SEQUENCE [LARGE SCALE GENOMIC DNA]</scope>
</reference>